<proteinExistence type="predicted"/>
<sequence>MSQFLWRVDVSWIGADIDEDNLRQHFAPFNPINVSIENDGGFYNDSTAIVNFATSKEAETAQLQLDQSQLHSITLSVKLFNKKYPISSPIQTPAIIQNQIKPQQKGILII</sequence>
<dbReference type="OrthoDB" id="360390at2759"/>
<dbReference type="Proteomes" id="UP000324800">
    <property type="component" value="Unassembled WGS sequence"/>
</dbReference>
<protein>
    <recommendedName>
        <fullName evidence="1">RRM domain-containing protein</fullName>
    </recommendedName>
</protein>
<dbReference type="EMBL" id="SNRW01002332">
    <property type="protein sequence ID" value="KAA6393127.1"/>
    <property type="molecule type" value="Genomic_DNA"/>
</dbReference>
<dbReference type="Gene3D" id="3.30.70.330">
    <property type="match status" value="1"/>
</dbReference>
<gene>
    <name evidence="2" type="ORF">EZS28_011347</name>
</gene>
<comment type="caution">
    <text evidence="2">The sequence shown here is derived from an EMBL/GenBank/DDBJ whole genome shotgun (WGS) entry which is preliminary data.</text>
</comment>
<dbReference type="InterPro" id="IPR000504">
    <property type="entry name" value="RRM_dom"/>
</dbReference>
<feature type="domain" description="RRM" evidence="1">
    <location>
        <begin position="15"/>
        <end position="72"/>
    </location>
</feature>
<evidence type="ECO:0000313" key="3">
    <source>
        <dbReference type="Proteomes" id="UP000324800"/>
    </source>
</evidence>
<dbReference type="CDD" id="cd00590">
    <property type="entry name" value="RRM_SF"/>
    <property type="match status" value="1"/>
</dbReference>
<reference evidence="2 3" key="1">
    <citation type="submission" date="2019-03" db="EMBL/GenBank/DDBJ databases">
        <title>Single cell metagenomics reveals metabolic interactions within the superorganism composed of flagellate Streblomastix strix and complex community of Bacteroidetes bacteria on its surface.</title>
        <authorList>
            <person name="Treitli S.C."/>
            <person name="Kolisko M."/>
            <person name="Husnik F."/>
            <person name="Keeling P."/>
            <person name="Hampl V."/>
        </authorList>
    </citation>
    <scope>NUCLEOTIDE SEQUENCE [LARGE SCALE GENOMIC DNA]</scope>
    <source>
        <strain evidence="2">ST1C</strain>
    </source>
</reference>
<dbReference type="SUPFAM" id="SSF54928">
    <property type="entry name" value="RNA-binding domain, RBD"/>
    <property type="match status" value="1"/>
</dbReference>
<name>A0A5J4WDT4_9EUKA</name>
<dbReference type="GO" id="GO:0003723">
    <property type="term" value="F:RNA binding"/>
    <property type="evidence" value="ECO:0007669"/>
    <property type="project" value="InterPro"/>
</dbReference>
<organism evidence="2 3">
    <name type="scientific">Streblomastix strix</name>
    <dbReference type="NCBI Taxonomy" id="222440"/>
    <lineage>
        <taxon>Eukaryota</taxon>
        <taxon>Metamonada</taxon>
        <taxon>Preaxostyla</taxon>
        <taxon>Oxymonadida</taxon>
        <taxon>Streblomastigidae</taxon>
        <taxon>Streblomastix</taxon>
    </lineage>
</organism>
<dbReference type="Pfam" id="PF00076">
    <property type="entry name" value="RRM_1"/>
    <property type="match status" value="1"/>
</dbReference>
<evidence type="ECO:0000259" key="1">
    <source>
        <dbReference type="Pfam" id="PF00076"/>
    </source>
</evidence>
<dbReference type="AlphaFoldDB" id="A0A5J4WDT4"/>
<accession>A0A5J4WDT4</accession>
<dbReference type="InterPro" id="IPR035979">
    <property type="entry name" value="RBD_domain_sf"/>
</dbReference>
<evidence type="ECO:0000313" key="2">
    <source>
        <dbReference type="EMBL" id="KAA6393127.1"/>
    </source>
</evidence>
<dbReference type="InterPro" id="IPR012677">
    <property type="entry name" value="Nucleotide-bd_a/b_plait_sf"/>
</dbReference>